<dbReference type="EMBL" id="CP034662">
    <property type="protein sequence ID" value="AZQ92456.1"/>
    <property type="molecule type" value="Genomic_DNA"/>
</dbReference>
<reference evidence="3 4" key="1">
    <citation type="submission" date="2018-12" db="EMBL/GenBank/DDBJ databases">
        <title>Persistence of Moraxella catarrhalis in Chronic Obstructive Pulmonary Disease and Regulation of the Hag/MID Adhesin.</title>
        <authorList>
            <person name="Murphy T."/>
            <person name="Zhao X."/>
            <person name="Vyas G."/>
            <person name="Aluvathingal J."/>
            <person name="Nadendla S."/>
            <person name="Tallon L."/>
            <person name="Tettelin H."/>
        </authorList>
    </citation>
    <scope>NUCLEOTIDE SEQUENCE [LARGE SCALE GENOMIC DNA]</scope>
    <source>
        <strain evidence="2 3">173P27B1</strain>
        <strain evidence="1 4">46P58B1</strain>
    </source>
</reference>
<accession>A0A3S9QCX7</accession>
<organism evidence="1 4">
    <name type="scientific">Moraxella catarrhalis</name>
    <name type="common">Branhamella catarrhalis</name>
    <dbReference type="NCBI Taxonomy" id="480"/>
    <lineage>
        <taxon>Bacteria</taxon>
        <taxon>Pseudomonadati</taxon>
        <taxon>Pseudomonadota</taxon>
        <taxon>Gammaproteobacteria</taxon>
        <taxon>Moraxellales</taxon>
        <taxon>Moraxellaceae</taxon>
        <taxon>Moraxella</taxon>
    </lineage>
</organism>
<sequence>MNLKHDDQKIKSSKQADPDLSLLDWLSLIRQFSTTIL</sequence>
<evidence type="ECO:0000313" key="4">
    <source>
        <dbReference type="Proteomes" id="UP000280228"/>
    </source>
</evidence>
<dbReference type="AlphaFoldDB" id="A0A3S9QCX7"/>
<proteinExistence type="predicted"/>
<protein>
    <submittedName>
        <fullName evidence="1">Uncharacterized protein</fullName>
    </submittedName>
</protein>
<evidence type="ECO:0000313" key="2">
    <source>
        <dbReference type="EMBL" id="RUO17188.1"/>
    </source>
</evidence>
<dbReference type="Proteomes" id="UP000268436">
    <property type="component" value="Unassembled WGS sequence"/>
</dbReference>
<dbReference type="Proteomes" id="UP000280228">
    <property type="component" value="Chromosome"/>
</dbReference>
<name>A0A3S9QCX7_MORCA</name>
<evidence type="ECO:0000313" key="3">
    <source>
        <dbReference type="Proteomes" id="UP000268436"/>
    </source>
</evidence>
<dbReference type="EMBL" id="RYER01000013">
    <property type="protein sequence ID" value="RUO17188.1"/>
    <property type="molecule type" value="Genomic_DNA"/>
</dbReference>
<evidence type="ECO:0000313" key="1">
    <source>
        <dbReference type="EMBL" id="AZQ92456.1"/>
    </source>
</evidence>
<keyword evidence="3" id="KW-1185">Reference proteome</keyword>
<gene>
    <name evidence="1" type="ORF">EJK53_1509</name>
    <name evidence="2" type="ORF">EJK54_1839</name>
</gene>